<dbReference type="PIRSF" id="PIRSF000709">
    <property type="entry name" value="6PFK_2-Ptase"/>
    <property type="match status" value="1"/>
</dbReference>
<sequence>MKRICLVTHTQATHSVNGQVGGWFDSELTEQGRAQAASLREKIKAHGFELENLKVYSSDLKRAVQTTEALAAGQVLDVRYDTRLREMSFGRHEGMDQAAHDELMQPVSATGERLDHRICDGAESRREVAARIAAFVQEVMHLPGDALIVTHGFAATFVIAAFQQIDIESMGYIAFKVNPGSVSILEADDLFQNRAVCLLNG</sequence>
<dbReference type="SMART" id="SM00855">
    <property type="entry name" value="PGAM"/>
    <property type="match status" value="1"/>
</dbReference>
<dbReference type="CDD" id="cd07067">
    <property type="entry name" value="HP_PGM_like"/>
    <property type="match status" value="1"/>
</dbReference>
<protein>
    <submittedName>
        <fullName evidence="1">Histidine phosphatase family protein</fullName>
    </submittedName>
</protein>
<dbReference type="SUPFAM" id="SSF53254">
    <property type="entry name" value="Phosphoglycerate mutase-like"/>
    <property type="match status" value="1"/>
</dbReference>
<dbReference type="RefSeq" id="WP_255390924.1">
    <property type="nucleotide sequence ID" value="NZ_CP101509.1"/>
</dbReference>
<proteinExistence type="predicted"/>
<reference evidence="1" key="1">
    <citation type="submission" date="2022-07" db="EMBL/GenBank/DDBJ databases">
        <title>Genome sequencing of Photobacterium atrarenae GJH2-4.</title>
        <authorList>
            <person name="Park S.-J."/>
        </authorList>
    </citation>
    <scope>NUCLEOTIDE SEQUENCE</scope>
    <source>
        <strain evidence="1">GJH2-4</strain>
    </source>
</reference>
<name>A0ABY5GLE4_9GAMM</name>
<dbReference type="InterPro" id="IPR029033">
    <property type="entry name" value="His_PPase_superfam"/>
</dbReference>
<dbReference type="Pfam" id="PF00300">
    <property type="entry name" value="His_Phos_1"/>
    <property type="match status" value="1"/>
</dbReference>
<evidence type="ECO:0000313" key="2">
    <source>
        <dbReference type="Proteomes" id="UP001057998"/>
    </source>
</evidence>
<dbReference type="InterPro" id="IPR050275">
    <property type="entry name" value="PGM_Phosphatase"/>
</dbReference>
<gene>
    <name evidence="1" type="ORF">NNL38_21575</name>
</gene>
<evidence type="ECO:0000313" key="1">
    <source>
        <dbReference type="EMBL" id="UTV29606.1"/>
    </source>
</evidence>
<dbReference type="EMBL" id="CP101509">
    <property type="protein sequence ID" value="UTV29606.1"/>
    <property type="molecule type" value="Genomic_DNA"/>
</dbReference>
<dbReference type="PANTHER" id="PTHR48100:SF1">
    <property type="entry name" value="HISTIDINE PHOSPHATASE FAMILY PROTEIN-RELATED"/>
    <property type="match status" value="1"/>
</dbReference>
<dbReference type="InterPro" id="IPR013078">
    <property type="entry name" value="His_Pase_superF_clade-1"/>
</dbReference>
<dbReference type="PANTHER" id="PTHR48100">
    <property type="entry name" value="BROAD-SPECIFICITY PHOSPHATASE YOR283W-RELATED"/>
    <property type="match status" value="1"/>
</dbReference>
<dbReference type="Gene3D" id="3.40.50.1240">
    <property type="entry name" value="Phosphoglycerate mutase-like"/>
    <property type="match status" value="1"/>
</dbReference>
<organism evidence="1 2">
    <name type="scientific">Photobacterium atrarenae</name>
    <dbReference type="NCBI Taxonomy" id="865757"/>
    <lineage>
        <taxon>Bacteria</taxon>
        <taxon>Pseudomonadati</taxon>
        <taxon>Pseudomonadota</taxon>
        <taxon>Gammaproteobacteria</taxon>
        <taxon>Vibrionales</taxon>
        <taxon>Vibrionaceae</taxon>
        <taxon>Photobacterium</taxon>
    </lineage>
</organism>
<dbReference type="Proteomes" id="UP001057998">
    <property type="component" value="Chromosome 2"/>
</dbReference>
<accession>A0ABY5GLE4</accession>
<keyword evidence="2" id="KW-1185">Reference proteome</keyword>